<reference evidence="2" key="1">
    <citation type="journal article" date="2022" name="Mol. Ecol. Resour.">
        <title>The genomes of chicory, endive, great burdock and yacon provide insights into Asteraceae palaeo-polyploidization history and plant inulin production.</title>
        <authorList>
            <person name="Fan W."/>
            <person name="Wang S."/>
            <person name="Wang H."/>
            <person name="Wang A."/>
            <person name="Jiang F."/>
            <person name="Liu H."/>
            <person name="Zhao H."/>
            <person name="Xu D."/>
            <person name="Zhang Y."/>
        </authorList>
    </citation>
    <scope>NUCLEOTIDE SEQUENCE [LARGE SCALE GENOMIC DNA]</scope>
    <source>
        <strain evidence="2">cv. Yunnan</strain>
    </source>
</reference>
<proteinExistence type="predicted"/>
<protein>
    <submittedName>
        <fullName evidence="1">Uncharacterized protein</fullName>
    </submittedName>
</protein>
<organism evidence="1 2">
    <name type="scientific">Smallanthus sonchifolius</name>
    <dbReference type="NCBI Taxonomy" id="185202"/>
    <lineage>
        <taxon>Eukaryota</taxon>
        <taxon>Viridiplantae</taxon>
        <taxon>Streptophyta</taxon>
        <taxon>Embryophyta</taxon>
        <taxon>Tracheophyta</taxon>
        <taxon>Spermatophyta</taxon>
        <taxon>Magnoliopsida</taxon>
        <taxon>eudicotyledons</taxon>
        <taxon>Gunneridae</taxon>
        <taxon>Pentapetalae</taxon>
        <taxon>asterids</taxon>
        <taxon>campanulids</taxon>
        <taxon>Asterales</taxon>
        <taxon>Asteraceae</taxon>
        <taxon>Asteroideae</taxon>
        <taxon>Heliantheae alliance</taxon>
        <taxon>Millerieae</taxon>
        <taxon>Smallanthus</taxon>
    </lineage>
</organism>
<evidence type="ECO:0000313" key="1">
    <source>
        <dbReference type="EMBL" id="KAI3825103.1"/>
    </source>
</evidence>
<dbReference type="EMBL" id="CM042019">
    <property type="protein sequence ID" value="KAI3825103.1"/>
    <property type="molecule type" value="Genomic_DNA"/>
</dbReference>
<accession>A0ACB9JYI6</accession>
<keyword evidence="2" id="KW-1185">Reference proteome</keyword>
<comment type="caution">
    <text evidence="1">The sequence shown here is derived from an EMBL/GenBank/DDBJ whole genome shotgun (WGS) entry which is preliminary data.</text>
</comment>
<evidence type="ECO:0000313" key="2">
    <source>
        <dbReference type="Proteomes" id="UP001056120"/>
    </source>
</evidence>
<dbReference type="Proteomes" id="UP001056120">
    <property type="component" value="Linkage Group LG02"/>
</dbReference>
<name>A0ACB9JYI6_9ASTR</name>
<sequence length="142" mass="14741">MTIAFGVVVVFMTLAVALVPLPIKAVNPPQLNDTTPITTNQLKDEIKCGECPCGTTCYSSPPPPPPCPPPPPPPKKPSPTPGVNCPPPPKGGSGHAPPDYIYITGPPKDLYPAVQSISAARRSFTVAPPLLVLFGLLGVLAF</sequence>
<gene>
    <name evidence="1" type="ORF">L1987_06579</name>
</gene>
<reference evidence="1 2" key="2">
    <citation type="journal article" date="2022" name="Mol. Ecol. Resour.">
        <title>The genomes of chicory, endive, great burdock and yacon provide insights into Asteraceae paleo-polyploidization history and plant inulin production.</title>
        <authorList>
            <person name="Fan W."/>
            <person name="Wang S."/>
            <person name="Wang H."/>
            <person name="Wang A."/>
            <person name="Jiang F."/>
            <person name="Liu H."/>
            <person name="Zhao H."/>
            <person name="Xu D."/>
            <person name="Zhang Y."/>
        </authorList>
    </citation>
    <scope>NUCLEOTIDE SEQUENCE [LARGE SCALE GENOMIC DNA]</scope>
    <source>
        <strain evidence="2">cv. Yunnan</strain>
        <tissue evidence="1">Leaves</tissue>
    </source>
</reference>